<gene>
    <name evidence="1" type="ORF">BOLC9T55755H</name>
</gene>
<dbReference type="EMBL" id="LR031875">
    <property type="protein sequence ID" value="VDD30432.1"/>
    <property type="molecule type" value="Genomic_DNA"/>
</dbReference>
<dbReference type="AlphaFoldDB" id="A0A3P6ED36"/>
<sequence length="43" mass="5208">MLWSHPHKPLSFNAKPRSHHWKLQTDGIVLSCWWRRVMINLSL</sequence>
<protein>
    <submittedName>
        <fullName evidence="1">Uncharacterized protein</fullName>
    </submittedName>
</protein>
<accession>A0A3P6ED36</accession>
<organism evidence="1">
    <name type="scientific">Brassica oleracea</name>
    <name type="common">Wild cabbage</name>
    <dbReference type="NCBI Taxonomy" id="3712"/>
    <lineage>
        <taxon>Eukaryota</taxon>
        <taxon>Viridiplantae</taxon>
        <taxon>Streptophyta</taxon>
        <taxon>Embryophyta</taxon>
        <taxon>Tracheophyta</taxon>
        <taxon>Spermatophyta</taxon>
        <taxon>Magnoliopsida</taxon>
        <taxon>eudicotyledons</taxon>
        <taxon>Gunneridae</taxon>
        <taxon>Pentapetalae</taxon>
        <taxon>rosids</taxon>
        <taxon>malvids</taxon>
        <taxon>Brassicales</taxon>
        <taxon>Brassicaceae</taxon>
        <taxon>Brassiceae</taxon>
        <taxon>Brassica</taxon>
    </lineage>
</organism>
<evidence type="ECO:0000313" key="1">
    <source>
        <dbReference type="EMBL" id="VDD30432.1"/>
    </source>
</evidence>
<proteinExistence type="predicted"/>
<name>A0A3P6ED36_BRAOL</name>
<reference evidence="1" key="1">
    <citation type="submission" date="2018-11" db="EMBL/GenBank/DDBJ databases">
        <authorList>
            <consortium name="Genoscope - CEA"/>
            <person name="William W."/>
        </authorList>
    </citation>
    <scope>NUCLEOTIDE SEQUENCE</scope>
</reference>